<protein>
    <recommendedName>
        <fullName evidence="3">F-box domain-containing protein</fullName>
    </recommendedName>
</protein>
<reference evidence="1 2" key="1">
    <citation type="submission" date="2022-09" db="EMBL/GenBank/DDBJ databases">
        <authorList>
            <person name="Palmer J.M."/>
        </authorList>
    </citation>
    <scope>NUCLEOTIDE SEQUENCE [LARGE SCALE GENOMIC DNA]</scope>
    <source>
        <strain evidence="1 2">DSM 7382</strain>
    </source>
</reference>
<proteinExistence type="predicted"/>
<keyword evidence="2" id="KW-1185">Reference proteome</keyword>
<accession>A0AAW0GBG9</accession>
<sequence length="163" mass="18178">MFSRNYSNLPILLARPSGAGVVTEAELEQDNIGKTLCDDMKKQVKARYPTASRSNAPGTIEGLPVEIMVIIFDRITHINDIASLSLANKTLVGKQQVYSDAKYQIACEECSDIHRGRWTGDKFEITTMGRAKNLVEEWKGVSGLAAKRMEAIWKAEFRRGVET</sequence>
<organism evidence="1 2">
    <name type="scientific">Cerrena zonata</name>
    <dbReference type="NCBI Taxonomy" id="2478898"/>
    <lineage>
        <taxon>Eukaryota</taxon>
        <taxon>Fungi</taxon>
        <taxon>Dikarya</taxon>
        <taxon>Basidiomycota</taxon>
        <taxon>Agaricomycotina</taxon>
        <taxon>Agaricomycetes</taxon>
        <taxon>Polyporales</taxon>
        <taxon>Cerrenaceae</taxon>
        <taxon>Cerrena</taxon>
    </lineage>
</organism>
<evidence type="ECO:0000313" key="2">
    <source>
        <dbReference type="Proteomes" id="UP001385951"/>
    </source>
</evidence>
<gene>
    <name evidence="1" type="ORF">QCA50_008192</name>
</gene>
<dbReference type="EMBL" id="JASBNA010000010">
    <property type="protein sequence ID" value="KAK7688654.1"/>
    <property type="molecule type" value="Genomic_DNA"/>
</dbReference>
<dbReference type="Proteomes" id="UP001385951">
    <property type="component" value="Unassembled WGS sequence"/>
</dbReference>
<evidence type="ECO:0008006" key="3">
    <source>
        <dbReference type="Google" id="ProtNLM"/>
    </source>
</evidence>
<name>A0AAW0GBG9_9APHY</name>
<comment type="caution">
    <text evidence="1">The sequence shown here is derived from an EMBL/GenBank/DDBJ whole genome shotgun (WGS) entry which is preliminary data.</text>
</comment>
<evidence type="ECO:0000313" key="1">
    <source>
        <dbReference type="EMBL" id="KAK7688654.1"/>
    </source>
</evidence>
<dbReference type="AlphaFoldDB" id="A0AAW0GBG9"/>